<keyword evidence="2" id="KW-1185">Reference proteome</keyword>
<dbReference type="EMBL" id="WOAA01000031">
    <property type="protein sequence ID" value="MUG68646.1"/>
    <property type="molecule type" value="Genomic_DNA"/>
</dbReference>
<reference evidence="1 2" key="1">
    <citation type="submission" date="2019-11" db="EMBL/GenBank/DDBJ databases">
        <title>Draft genome sequences of five Paenibacillus species of dairy origin.</title>
        <authorList>
            <person name="Olajide A.M."/>
            <person name="Chen S."/>
            <person name="Lapointe G."/>
        </authorList>
    </citation>
    <scope>NUCLEOTIDE SEQUENCE [LARGE SCALE GENOMIC DNA]</scope>
    <source>
        <strain evidence="1 2">3CS1</strain>
    </source>
</reference>
<protein>
    <recommendedName>
        <fullName evidence="3">HK97 gp10 family phage protein</fullName>
    </recommendedName>
</protein>
<evidence type="ECO:0008006" key="3">
    <source>
        <dbReference type="Google" id="ProtNLM"/>
    </source>
</evidence>
<gene>
    <name evidence="1" type="ORF">GNP94_21995</name>
</gene>
<dbReference type="Proteomes" id="UP000435177">
    <property type="component" value="Unassembled WGS sequence"/>
</dbReference>
<dbReference type="RefSeq" id="WP_155619014.1">
    <property type="nucleotide sequence ID" value="NZ_WOAA01000031.1"/>
</dbReference>
<organism evidence="1 2">
    <name type="scientific">Paenibacillus campinasensis</name>
    <dbReference type="NCBI Taxonomy" id="66347"/>
    <lineage>
        <taxon>Bacteria</taxon>
        <taxon>Bacillati</taxon>
        <taxon>Bacillota</taxon>
        <taxon>Bacilli</taxon>
        <taxon>Bacillales</taxon>
        <taxon>Paenibacillaceae</taxon>
        <taxon>Paenibacillus</taxon>
    </lineage>
</organism>
<proteinExistence type="predicted"/>
<sequence>MARTRVRRANVTIDDNLNIRKLRGRMEELLQSEVLIGMQGDADLAVIAAVHEFGSTANNIPARPFISTGRKKAQVAIGKLVRAGVNEIAVGKKTAGELYEEVGQVGLDRVQKNFDRIKQPPVSPIYARRKISKKLLVADKELREALTYKVVRK</sequence>
<name>A0ABW9TBT3_9BACL</name>
<evidence type="ECO:0000313" key="2">
    <source>
        <dbReference type="Proteomes" id="UP000435177"/>
    </source>
</evidence>
<evidence type="ECO:0000313" key="1">
    <source>
        <dbReference type="EMBL" id="MUG68646.1"/>
    </source>
</evidence>
<comment type="caution">
    <text evidence="1">The sequence shown here is derived from an EMBL/GenBank/DDBJ whole genome shotgun (WGS) entry which is preliminary data.</text>
</comment>
<accession>A0ABW9TBT3</accession>